<keyword evidence="3" id="KW-1185">Reference proteome</keyword>
<organism evidence="2 3">
    <name type="scientific">Stylosanthes scabra</name>
    <dbReference type="NCBI Taxonomy" id="79078"/>
    <lineage>
        <taxon>Eukaryota</taxon>
        <taxon>Viridiplantae</taxon>
        <taxon>Streptophyta</taxon>
        <taxon>Embryophyta</taxon>
        <taxon>Tracheophyta</taxon>
        <taxon>Spermatophyta</taxon>
        <taxon>Magnoliopsida</taxon>
        <taxon>eudicotyledons</taxon>
        <taxon>Gunneridae</taxon>
        <taxon>Pentapetalae</taxon>
        <taxon>rosids</taxon>
        <taxon>fabids</taxon>
        <taxon>Fabales</taxon>
        <taxon>Fabaceae</taxon>
        <taxon>Papilionoideae</taxon>
        <taxon>50 kb inversion clade</taxon>
        <taxon>dalbergioids sensu lato</taxon>
        <taxon>Dalbergieae</taxon>
        <taxon>Pterocarpus clade</taxon>
        <taxon>Stylosanthes</taxon>
    </lineage>
</organism>
<name>A0ABU6RHR5_9FABA</name>
<reference evidence="2 3" key="1">
    <citation type="journal article" date="2023" name="Plants (Basel)">
        <title>Bridging the Gap: Combining Genomics and Transcriptomics Approaches to Understand Stylosanthes scabra, an Orphan Legume from the Brazilian Caatinga.</title>
        <authorList>
            <person name="Ferreira-Neto J.R.C."/>
            <person name="da Silva M.D."/>
            <person name="Binneck E."/>
            <person name="de Melo N.F."/>
            <person name="da Silva R.H."/>
            <person name="de Melo A.L.T.M."/>
            <person name="Pandolfi V."/>
            <person name="Bustamante F.O."/>
            <person name="Brasileiro-Vidal A.C."/>
            <person name="Benko-Iseppon A.M."/>
        </authorList>
    </citation>
    <scope>NUCLEOTIDE SEQUENCE [LARGE SCALE GENOMIC DNA]</scope>
    <source>
        <tissue evidence="2">Leaves</tissue>
    </source>
</reference>
<dbReference type="Proteomes" id="UP001341840">
    <property type="component" value="Unassembled WGS sequence"/>
</dbReference>
<comment type="caution">
    <text evidence="2">The sequence shown here is derived from an EMBL/GenBank/DDBJ whole genome shotgun (WGS) entry which is preliminary data.</text>
</comment>
<feature type="compositionally biased region" description="Basic residues" evidence="1">
    <location>
        <begin position="44"/>
        <end position="55"/>
    </location>
</feature>
<evidence type="ECO:0000313" key="3">
    <source>
        <dbReference type="Proteomes" id="UP001341840"/>
    </source>
</evidence>
<evidence type="ECO:0000313" key="2">
    <source>
        <dbReference type="EMBL" id="MED6123323.1"/>
    </source>
</evidence>
<protein>
    <submittedName>
        <fullName evidence="2">Uncharacterized protein</fullName>
    </submittedName>
</protein>
<feature type="compositionally biased region" description="Polar residues" evidence="1">
    <location>
        <begin position="136"/>
        <end position="147"/>
    </location>
</feature>
<proteinExistence type="predicted"/>
<dbReference type="EMBL" id="JASCZI010030520">
    <property type="protein sequence ID" value="MED6123323.1"/>
    <property type="molecule type" value="Genomic_DNA"/>
</dbReference>
<feature type="region of interest" description="Disordered" evidence="1">
    <location>
        <begin position="1"/>
        <end position="154"/>
    </location>
</feature>
<feature type="compositionally biased region" description="Basic and acidic residues" evidence="1">
    <location>
        <begin position="24"/>
        <end position="35"/>
    </location>
</feature>
<evidence type="ECO:0000256" key="1">
    <source>
        <dbReference type="SAM" id="MobiDB-lite"/>
    </source>
</evidence>
<feature type="region of interest" description="Disordered" evidence="1">
    <location>
        <begin position="169"/>
        <end position="237"/>
    </location>
</feature>
<sequence length="237" mass="25547">MAPPDLPAEPVHARDELTMPDDAPAPRRRTEREPPPRTAAPARGKVRRRDQRRMTRMLLAGAAAQMDEERVEEEQEYAYQEEVGAGQDDGDEAHDQAGVDVGGEAAYDDLGSQIPFPSGSPTGLISFSPEPARQFPSPNHAGTSSGPQIGYPVFDPARIGHEWATPPSYDAPTSYHSHVSMPQHFSAPVPTVTQPVHDQDPSTAAEPAPAPPPRRRQMTVRPPACGTGGHLHGRGTQ</sequence>
<gene>
    <name evidence="2" type="ORF">PIB30_048049</name>
</gene>
<accession>A0ABU6RHR5</accession>
<feature type="compositionally biased region" description="Gly residues" evidence="1">
    <location>
        <begin position="226"/>
        <end position="237"/>
    </location>
</feature>